<evidence type="ECO:0000313" key="3">
    <source>
        <dbReference type="Proteomes" id="UP001058974"/>
    </source>
</evidence>
<dbReference type="Gramene" id="Psat02G0105900-T1">
    <property type="protein sequence ID" value="KAI5434051.1"/>
    <property type="gene ID" value="KIW84_021059"/>
</dbReference>
<accession>A0A9D4Y6R9</accession>
<comment type="caution">
    <text evidence="2">The sequence shown here is derived from an EMBL/GenBank/DDBJ whole genome shotgun (WGS) entry which is preliminary data.</text>
</comment>
<keyword evidence="1" id="KW-0812">Transmembrane</keyword>
<evidence type="ECO:0000313" key="2">
    <source>
        <dbReference type="EMBL" id="KAI5434051.1"/>
    </source>
</evidence>
<keyword evidence="1" id="KW-1133">Transmembrane helix</keyword>
<name>A0A9D4Y6R9_PEA</name>
<reference evidence="2 3" key="1">
    <citation type="journal article" date="2022" name="Nat. Genet.">
        <title>Improved pea reference genome and pan-genome highlight genomic features and evolutionary characteristics.</title>
        <authorList>
            <person name="Yang T."/>
            <person name="Liu R."/>
            <person name="Luo Y."/>
            <person name="Hu S."/>
            <person name="Wang D."/>
            <person name="Wang C."/>
            <person name="Pandey M.K."/>
            <person name="Ge S."/>
            <person name="Xu Q."/>
            <person name="Li N."/>
            <person name="Li G."/>
            <person name="Huang Y."/>
            <person name="Saxena R.K."/>
            <person name="Ji Y."/>
            <person name="Li M."/>
            <person name="Yan X."/>
            <person name="He Y."/>
            <person name="Liu Y."/>
            <person name="Wang X."/>
            <person name="Xiang C."/>
            <person name="Varshney R.K."/>
            <person name="Ding H."/>
            <person name="Gao S."/>
            <person name="Zong X."/>
        </authorList>
    </citation>
    <scope>NUCLEOTIDE SEQUENCE [LARGE SCALE GENOMIC DNA]</scope>
    <source>
        <strain evidence="2 3">cv. Zhongwan 6</strain>
    </source>
</reference>
<sequence length="151" mass="16310">MNTVLAVAIAENHLRSKVVGALGRFLSTSIEVLDVAGTGLRSAGLQELQSTLIAPPLVDVNAENNSMPIESLPTNMPYSPVRLAVWNCLPAFAGNHSLAIHVLSWIYVVFVLGIYVVVVYARNKYSAKEHIPYLLVQFLAITLAILVVVAS</sequence>
<keyword evidence="1" id="KW-0472">Membrane</keyword>
<proteinExistence type="predicted"/>
<dbReference type="Proteomes" id="UP001058974">
    <property type="component" value="Chromosome 2"/>
</dbReference>
<keyword evidence="3" id="KW-1185">Reference proteome</keyword>
<feature type="transmembrane region" description="Helical" evidence="1">
    <location>
        <begin position="133"/>
        <end position="150"/>
    </location>
</feature>
<dbReference type="PANTHER" id="PTHR47818">
    <property type="entry name" value="RNI-LIKE SUPERFAMILY PROTEIN"/>
    <property type="match status" value="1"/>
</dbReference>
<organism evidence="2 3">
    <name type="scientific">Pisum sativum</name>
    <name type="common">Garden pea</name>
    <name type="synonym">Lathyrus oleraceus</name>
    <dbReference type="NCBI Taxonomy" id="3888"/>
    <lineage>
        <taxon>Eukaryota</taxon>
        <taxon>Viridiplantae</taxon>
        <taxon>Streptophyta</taxon>
        <taxon>Embryophyta</taxon>
        <taxon>Tracheophyta</taxon>
        <taxon>Spermatophyta</taxon>
        <taxon>Magnoliopsida</taxon>
        <taxon>eudicotyledons</taxon>
        <taxon>Gunneridae</taxon>
        <taxon>Pentapetalae</taxon>
        <taxon>rosids</taxon>
        <taxon>fabids</taxon>
        <taxon>Fabales</taxon>
        <taxon>Fabaceae</taxon>
        <taxon>Papilionoideae</taxon>
        <taxon>50 kb inversion clade</taxon>
        <taxon>NPAAA clade</taxon>
        <taxon>Hologalegina</taxon>
        <taxon>IRL clade</taxon>
        <taxon>Fabeae</taxon>
        <taxon>Lathyrus</taxon>
    </lineage>
</organism>
<evidence type="ECO:0000256" key="1">
    <source>
        <dbReference type="SAM" id="Phobius"/>
    </source>
</evidence>
<protein>
    <submittedName>
        <fullName evidence="2">Uncharacterized protein</fullName>
    </submittedName>
</protein>
<gene>
    <name evidence="2" type="ORF">KIW84_021059</name>
</gene>
<feature type="transmembrane region" description="Helical" evidence="1">
    <location>
        <begin position="98"/>
        <end position="121"/>
    </location>
</feature>
<dbReference type="EMBL" id="JAMSHJ010000002">
    <property type="protein sequence ID" value="KAI5434051.1"/>
    <property type="molecule type" value="Genomic_DNA"/>
</dbReference>
<dbReference type="AlphaFoldDB" id="A0A9D4Y6R9"/>
<dbReference type="PANTHER" id="PTHR47818:SF2">
    <property type="entry name" value="F-BOX DOMAIN-CONTAINING PROTEIN"/>
    <property type="match status" value="1"/>
</dbReference>